<evidence type="ECO:0000259" key="5">
    <source>
        <dbReference type="Pfam" id="PF25597"/>
    </source>
</evidence>
<keyword evidence="2" id="KW-0378">Hydrolase</keyword>
<sequence>GANPSYTPQHNPFSEREAVSTATFLCNLIPKHENQVTPYEIWYKTKPPLHKLKTFGCQAWLKIPTKNISDKFGPKAWDGIFLGYENEASSYRILRLSDQKIIISKHVLFNEKKFPSLQFQKQITEEIFKTFPNSTSITTEEPTNESNSEENSSNTESVPEENEEVDIFVDALEQQPQRIRVIGPRHPTLISREIDRDNILPFPRRQPRTNSTNLINHTPKNYNEAMISPNKEDWNLAIQKELLNINKLNVWTLRNKKESDHPITSTWVFKEKTNDSGEIIEYKARLCAHGFHQIAGLDYQSTFAPTGRLASLHTLISFAAIHK</sequence>
<name>A0A9Q3PSG3_9BASI</name>
<dbReference type="GO" id="GO:0016787">
    <property type="term" value="F:hydrolase activity"/>
    <property type="evidence" value="ECO:0007669"/>
    <property type="project" value="UniProtKB-KW"/>
</dbReference>
<evidence type="ECO:0008006" key="8">
    <source>
        <dbReference type="Google" id="ProtNLM"/>
    </source>
</evidence>
<comment type="caution">
    <text evidence="6">The sequence shown here is derived from an EMBL/GenBank/DDBJ whole genome shotgun (WGS) entry which is preliminary data.</text>
</comment>
<evidence type="ECO:0000313" key="7">
    <source>
        <dbReference type="Proteomes" id="UP000765509"/>
    </source>
</evidence>
<dbReference type="OrthoDB" id="3261476at2759"/>
<feature type="compositionally biased region" description="Low complexity" evidence="3">
    <location>
        <begin position="132"/>
        <end position="157"/>
    </location>
</feature>
<evidence type="ECO:0000256" key="1">
    <source>
        <dbReference type="ARBA" id="ARBA00022723"/>
    </source>
</evidence>
<proteinExistence type="predicted"/>
<organism evidence="6 7">
    <name type="scientific">Austropuccinia psidii MF-1</name>
    <dbReference type="NCBI Taxonomy" id="1389203"/>
    <lineage>
        <taxon>Eukaryota</taxon>
        <taxon>Fungi</taxon>
        <taxon>Dikarya</taxon>
        <taxon>Basidiomycota</taxon>
        <taxon>Pucciniomycotina</taxon>
        <taxon>Pucciniomycetes</taxon>
        <taxon>Pucciniales</taxon>
        <taxon>Sphaerophragmiaceae</taxon>
        <taxon>Austropuccinia</taxon>
    </lineage>
</organism>
<dbReference type="PANTHER" id="PTHR42648">
    <property type="entry name" value="TRANSPOSASE, PUTATIVE-RELATED"/>
    <property type="match status" value="1"/>
</dbReference>
<dbReference type="GO" id="GO:0046872">
    <property type="term" value="F:metal ion binding"/>
    <property type="evidence" value="ECO:0007669"/>
    <property type="project" value="UniProtKB-KW"/>
</dbReference>
<dbReference type="PANTHER" id="PTHR42648:SF28">
    <property type="entry name" value="TRANSPOSON-ENCODED PROTEIN WITH RIBONUCLEASE H-LIKE AND RETROVIRUS ZINC FINGER-LIKE DOMAINS"/>
    <property type="match status" value="1"/>
</dbReference>
<reference evidence="6" key="1">
    <citation type="submission" date="2021-03" db="EMBL/GenBank/DDBJ databases">
        <title>Draft genome sequence of rust myrtle Austropuccinia psidii MF-1, a brazilian biotype.</title>
        <authorList>
            <person name="Quecine M.C."/>
            <person name="Pachon D.M.R."/>
            <person name="Bonatelli M.L."/>
            <person name="Correr F.H."/>
            <person name="Franceschini L.M."/>
            <person name="Leite T.F."/>
            <person name="Margarido G.R.A."/>
            <person name="Almeida C.A."/>
            <person name="Ferrarezi J.A."/>
            <person name="Labate C.A."/>
        </authorList>
    </citation>
    <scope>NUCLEOTIDE SEQUENCE</scope>
    <source>
        <strain evidence="6">MF-1</strain>
    </source>
</reference>
<dbReference type="Pfam" id="PF25597">
    <property type="entry name" value="SH3_retrovirus"/>
    <property type="match status" value="1"/>
</dbReference>
<feature type="non-terminal residue" evidence="6">
    <location>
        <position position="1"/>
    </location>
</feature>
<evidence type="ECO:0000313" key="6">
    <source>
        <dbReference type="EMBL" id="MBW0572419.1"/>
    </source>
</evidence>
<dbReference type="EMBL" id="AVOT02090057">
    <property type="protein sequence ID" value="MBW0572419.1"/>
    <property type="molecule type" value="Genomic_DNA"/>
</dbReference>
<dbReference type="InterPro" id="IPR057670">
    <property type="entry name" value="SH3_retrovirus"/>
</dbReference>
<keyword evidence="7" id="KW-1185">Reference proteome</keyword>
<evidence type="ECO:0000256" key="2">
    <source>
        <dbReference type="ARBA" id="ARBA00022801"/>
    </source>
</evidence>
<dbReference type="Pfam" id="PF07727">
    <property type="entry name" value="RVT_2"/>
    <property type="match status" value="1"/>
</dbReference>
<dbReference type="InterPro" id="IPR013103">
    <property type="entry name" value="RVT_2"/>
</dbReference>
<dbReference type="Proteomes" id="UP000765509">
    <property type="component" value="Unassembled WGS sequence"/>
</dbReference>
<evidence type="ECO:0000259" key="4">
    <source>
        <dbReference type="Pfam" id="PF07727"/>
    </source>
</evidence>
<feature type="domain" description="Retroviral polymerase SH3-like" evidence="5">
    <location>
        <begin position="57"/>
        <end position="117"/>
    </location>
</feature>
<feature type="domain" description="Reverse transcriptase Ty1/copia-type" evidence="4">
    <location>
        <begin position="249"/>
        <end position="321"/>
    </location>
</feature>
<dbReference type="AlphaFoldDB" id="A0A9Q3PSG3"/>
<dbReference type="InterPro" id="IPR039537">
    <property type="entry name" value="Retrotran_Ty1/copia-like"/>
</dbReference>
<gene>
    <name evidence="6" type="ORF">O181_112134</name>
</gene>
<keyword evidence="1" id="KW-0479">Metal-binding</keyword>
<evidence type="ECO:0000256" key="3">
    <source>
        <dbReference type="SAM" id="MobiDB-lite"/>
    </source>
</evidence>
<accession>A0A9Q3PSG3</accession>
<feature type="region of interest" description="Disordered" evidence="3">
    <location>
        <begin position="132"/>
        <end position="162"/>
    </location>
</feature>
<protein>
    <recommendedName>
        <fullName evidence="8">Reverse transcriptase Ty1/copia-type domain-containing protein</fullName>
    </recommendedName>
</protein>